<keyword evidence="2" id="KW-1185">Reference proteome</keyword>
<dbReference type="Proteomes" id="UP000185944">
    <property type="component" value="Unassembled WGS sequence"/>
</dbReference>
<proteinExistence type="predicted"/>
<reference evidence="1 2" key="1">
    <citation type="submission" date="2016-02" db="EMBL/GenBank/DDBJ databases">
        <title>Discovery of a natural microsporidian pathogen with a broad tissue tropism in Caenorhabditis elegans.</title>
        <authorList>
            <person name="Luallen R.J."/>
            <person name="Reinke A.W."/>
            <person name="Tong L."/>
            <person name="Botts M.R."/>
            <person name="Felix M.-A."/>
            <person name="Troemel E.R."/>
        </authorList>
    </citation>
    <scope>NUCLEOTIDE SEQUENCE [LARGE SCALE GENOMIC DNA]</scope>
    <source>
        <strain evidence="1 2">JUm2807</strain>
    </source>
</reference>
<protein>
    <submittedName>
        <fullName evidence="1">Uncharacterized protein</fullName>
    </submittedName>
</protein>
<comment type="caution">
    <text evidence="1">The sequence shown here is derived from an EMBL/GenBank/DDBJ whole genome shotgun (WGS) entry which is preliminary data.</text>
</comment>
<dbReference type="EMBL" id="LTDL01000022">
    <property type="protein sequence ID" value="OAG31090.1"/>
    <property type="molecule type" value="Genomic_DNA"/>
</dbReference>
<sequence length="298" mass="33580">MHILDTETRLEEKTAYRHNEKVEGAVIEGNLLLSLTKHYFHAWTYNPPQLLCTIPIDAITENTTISSHHMPLENLEELKHALAQTEHPSIYVFGNKMYANLKKNLHLSKYSQREFLPHARTPDHAVGIEKGNLLVLYGKSKRTLGSLPTSYGLCTKLRYQDAQLLAAFESGHILKLAPPRPEDPPQTQIATQTFFYEQPRPVLDFLTSPLVVSYFGRPLSTPKTTPKTAPHPLPTILQIEHRMLLFIAVSHYHVFVLSDALQPLAKQSIRGTFIFTEEKALLAKDSGALVEMSLSTPA</sequence>
<evidence type="ECO:0000313" key="1">
    <source>
        <dbReference type="EMBL" id="OAG31090.1"/>
    </source>
</evidence>
<name>A0A177EI73_9MICR</name>
<dbReference type="AlphaFoldDB" id="A0A177EI73"/>
<dbReference type="VEuPathDB" id="MicrosporidiaDB:NEDG_01864"/>
<organism evidence="1 2">
    <name type="scientific">Nematocida displodere</name>
    <dbReference type="NCBI Taxonomy" id="1805483"/>
    <lineage>
        <taxon>Eukaryota</taxon>
        <taxon>Fungi</taxon>
        <taxon>Fungi incertae sedis</taxon>
        <taxon>Microsporidia</taxon>
        <taxon>Nematocida</taxon>
    </lineage>
</organism>
<accession>A0A177EI73</accession>
<evidence type="ECO:0000313" key="2">
    <source>
        <dbReference type="Proteomes" id="UP000185944"/>
    </source>
</evidence>
<gene>
    <name evidence="1" type="ORF">NEDG_01864</name>
</gene>
<dbReference type="OrthoDB" id="2195774at2759"/>
<dbReference type="RefSeq" id="XP_067544814.1">
    <property type="nucleotide sequence ID" value="XM_067689282.1"/>
</dbReference>
<dbReference type="GeneID" id="93648214"/>